<name>A0AAV3R3S4_LITER</name>
<dbReference type="EMBL" id="BAABME010007320">
    <property type="protein sequence ID" value="GAA0170618.1"/>
    <property type="molecule type" value="Genomic_DNA"/>
</dbReference>
<dbReference type="Proteomes" id="UP001454036">
    <property type="component" value="Unassembled WGS sequence"/>
</dbReference>
<organism evidence="1 2">
    <name type="scientific">Lithospermum erythrorhizon</name>
    <name type="common">Purple gromwell</name>
    <name type="synonym">Lithospermum officinale var. erythrorhizon</name>
    <dbReference type="NCBI Taxonomy" id="34254"/>
    <lineage>
        <taxon>Eukaryota</taxon>
        <taxon>Viridiplantae</taxon>
        <taxon>Streptophyta</taxon>
        <taxon>Embryophyta</taxon>
        <taxon>Tracheophyta</taxon>
        <taxon>Spermatophyta</taxon>
        <taxon>Magnoliopsida</taxon>
        <taxon>eudicotyledons</taxon>
        <taxon>Gunneridae</taxon>
        <taxon>Pentapetalae</taxon>
        <taxon>asterids</taxon>
        <taxon>lamiids</taxon>
        <taxon>Boraginales</taxon>
        <taxon>Boraginaceae</taxon>
        <taxon>Boraginoideae</taxon>
        <taxon>Lithospermeae</taxon>
        <taxon>Lithospermum</taxon>
    </lineage>
</organism>
<evidence type="ECO:0000313" key="1">
    <source>
        <dbReference type="EMBL" id="GAA0170618.1"/>
    </source>
</evidence>
<evidence type="ECO:0000313" key="2">
    <source>
        <dbReference type="Proteomes" id="UP001454036"/>
    </source>
</evidence>
<accession>A0AAV3R3S4</accession>
<proteinExistence type="predicted"/>
<keyword evidence="2" id="KW-1185">Reference proteome</keyword>
<dbReference type="PANTHER" id="PTHR48475:SF2">
    <property type="entry name" value="RIBONUCLEASE H"/>
    <property type="match status" value="1"/>
</dbReference>
<protein>
    <submittedName>
        <fullName evidence="1">Uncharacterized protein</fullName>
    </submittedName>
</protein>
<reference evidence="1 2" key="1">
    <citation type="submission" date="2024-01" db="EMBL/GenBank/DDBJ databases">
        <title>The complete chloroplast genome sequence of Lithospermum erythrorhizon: insights into the phylogenetic relationship among Boraginaceae species and the maternal lineages of purple gromwells.</title>
        <authorList>
            <person name="Okada T."/>
            <person name="Watanabe K."/>
        </authorList>
    </citation>
    <scope>NUCLEOTIDE SEQUENCE [LARGE SCALE GENOMIC DNA]</scope>
</reference>
<sequence>MVIKNITDSNPTDWRSPITEYLANGQISSDTLEAKKLQNRNFKYQIDQRELYKKSWDGPLLTCVETEDVLKVLAKVHEGCDARQQMGNAPQLPTSALTSVVSSIPFVVWGVDLVGKLLRENRGAEFAIVAEVTLANG</sequence>
<comment type="caution">
    <text evidence="1">The sequence shown here is derived from an EMBL/GenBank/DDBJ whole genome shotgun (WGS) entry which is preliminary data.</text>
</comment>
<dbReference type="PANTHER" id="PTHR48475">
    <property type="entry name" value="RIBONUCLEASE H"/>
    <property type="match status" value="1"/>
</dbReference>
<dbReference type="AlphaFoldDB" id="A0AAV3R3S4"/>
<gene>
    <name evidence="1" type="ORF">LIER_24842</name>
</gene>